<organism evidence="4 5">
    <name type="scientific">Psychromarinibacter sediminicola</name>
    <dbReference type="NCBI Taxonomy" id="3033385"/>
    <lineage>
        <taxon>Bacteria</taxon>
        <taxon>Pseudomonadati</taxon>
        <taxon>Pseudomonadota</taxon>
        <taxon>Alphaproteobacteria</taxon>
        <taxon>Rhodobacterales</taxon>
        <taxon>Paracoccaceae</taxon>
        <taxon>Psychromarinibacter</taxon>
    </lineage>
</organism>
<keyword evidence="2" id="KW-0378">Hydrolase</keyword>
<keyword evidence="5" id="KW-1185">Reference proteome</keyword>
<dbReference type="CDD" id="cd03443">
    <property type="entry name" value="PaaI_thioesterase"/>
    <property type="match status" value="1"/>
</dbReference>
<dbReference type="PANTHER" id="PTHR21660:SF1">
    <property type="entry name" value="ACYL-COENZYME A THIOESTERASE 13"/>
    <property type="match status" value="1"/>
</dbReference>
<evidence type="ECO:0000259" key="3">
    <source>
        <dbReference type="Pfam" id="PF03061"/>
    </source>
</evidence>
<dbReference type="Gene3D" id="3.10.129.10">
    <property type="entry name" value="Hotdog Thioesterase"/>
    <property type="match status" value="1"/>
</dbReference>
<comment type="caution">
    <text evidence="4">The sequence shown here is derived from an EMBL/GenBank/DDBJ whole genome shotgun (WGS) entry which is preliminary data.</text>
</comment>
<feature type="domain" description="Thioesterase" evidence="3">
    <location>
        <begin position="54"/>
        <end position="126"/>
    </location>
</feature>
<reference evidence="4" key="1">
    <citation type="submission" date="2023-03" db="EMBL/GenBank/DDBJ databases">
        <title>Multiphase analysis and comparison of six strains from genera Psychromarinibacter, Lutimaribacter, and Maritimibacter, including a novel species: Psychromarinibacter sediminicola sp. nov.</title>
        <authorList>
            <person name="Wang Y.-H."/>
            <person name="Ye M.-Q."/>
            <person name="Du Z.-J."/>
        </authorList>
    </citation>
    <scope>NUCLEOTIDE SEQUENCE</scope>
    <source>
        <strain evidence="4">C21-152</strain>
    </source>
</reference>
<accession>A0AAE3NMZ8</accession>
<sequence>MTDATLTDAPLPDGWKAMRIGGLWDAIGPLLARRDGDSWRYGLQTDARHANPVGLIHGGTLTALLDHAMTLIALTANDKQPAVTVQMETRFLSAARPGDLLEADARLDRRTGSMMFLSCTLSVAGDEIATGSAIMKAARAQREDAR</sequence>
<dbReference type="InterPro" id="IPR029069">
    <property type="entry name" value="HotDog_dom_sf"/>
</dbReference>
<proteinExistence type="inferred from homology"/>
<dbReference type="SUPFAM" id="SSF54637">
    <property type="entry name" value="Thioesterase/thiol ester dehydrase-isomerase"/>
    <property type="match status" value="1"/>
</dbReference>
<dbReference type="AlphaFoldDB" id="A0AAE3NMZ8"/>
<dbReference type="NCBIfam" id="TIGR00369">
    <property type="entry name" value="unchar_dom_1"/>
    <property type="match status" value="1"/>
</dbReference>
<evidence type="ECO:0000313" key="5">
    <source>
        <dbReference type="Proteomes" id="UP001220964"/>
    </source>
</evidence>
<name>A0AAE3NMZ8_9RHOB</name>
<gene>
    <name evidence="4" type="ORF">P1J78_00860</name>
</gene>
<evidence type="ECO:0000256" key="2">
    <source>
        <dbReference type="ARBA" id="ARBA00022801"/>
    </source>
</evidence>
<protein>
    <submittedName>
        <fullName evidence="4">PaaI family thioesterase</fullName>
    </submittedName>
</protein>
<evidence type="ECO:0000313" key="4">
    <source>
        <dbReference type="EMBL" id="MDF0599269.1"/>
    </source>
</evidence>
<dbReference type="InterPro" id="IPR003736">
    <property type="entry name" value="PAAI_dom"/>
</dbReference>
<dbReference type="InterPro" id="IPR006683">
    <property type="entry name" value="Thioestr_dom"/>
</dbReference>
<dbReference type="RefSeq" id="WP_275565413.1">
    <property type="nucleotide sequence ID" value="NZ_JARGYC010000001.1"/>
</dbReference>
<dbReference type="GO" id="GO:0047617">
    <property type="term" value="F:fatty acyl-CoA hydrolase activity"/>
    <property type="evidence" value="ECO:0007669"/>
    <property type="project" value="InterPro"/>
</dbReference>
<dbReference type="EMBL" id="JARGYC010000001">
    <property type="protein sequence ID" value="MDF0599269.1"/>
    <property type="molecule type" value="Genomic_DNA"/>
</dbReference>
<evidence type="ECO:0000256" key="1">
    <source>
        <dbReference type="ARBA" id="ARBA00008324"/>
    </source>
</evidence>
<dbReference type="Pfam" id="PF03061">
    <property type="entry name" value="4HBT"/>
    <property type="match status" value="1"/>
</dbReference>
<dbReference type="InterPro" id="IPR039298">
    <property type="entry name" value="ACOT13"/>
</dbReference>
<dbReference type="PANTHER" id="PTHR21660">
    <property type="entry name" value="THIOESTERASE SUPERFAMILY MEMBER-RELATED"/>
    <property type="match status" value="1"/>
</dbReference>
<comment type="similarity">
    <text evidence="1">Belongs to the thioesterase PaaI family.</text>
</comment>
<dbReference type="Proteomes" id="UP001220964">
    <property type="component" value="Unassembled WGS sequence"/>
</dbReference>